<feature type="region of interest" description="Disordered" evidence="8">
    <location>
        <begin position="1"/>
        <end position="22"/>
    </location>
</feature>
<dbReference type="HOGENOM" id="CLU_061901_1_0_1"/>
<dbReference type="Gene3D" id="3.90.45.10">
    <property type="entry name" value="Peptide deformylase"/>
    <property type="match status" value="1"/>
</dbReference>
<evidence type="ECO:0000256" key="2">
    <source>
        <dbReference type="ARBA" id="ARBA00012175"/>
    </source>
</evidence>
<gene>
    <name evidence="9" type="ORF">PV04_05606</name>
</gene>
<keyword evidence="4 7" id="KW-0378">Hydrolase</keyword>
<name>A0A0D2FNB7_9EURO</name>
<dbReference type="InterPro" id="IPR023635">
    <property type="entry name" value="Peptide_deformylase"/>
</dbReference>
<sequence length="225" mass="25330">MPQDEESSMPAGAPPNGKIRPITRWGTSILHRPAREVTPAELDTPALDALIADMFATMYAANGVGLAANQVGVDLKVFVYDLTDLRGPRSWGVVCNPVVQTRDTQQGPPGHYHHEKREQEEQQQQQSMTEGCLSYPGVSASVSRPRFITVRGVDQRGNPIEFDADGLRAHILQHETDHLNGIVYGDHVSVPEERQRMDREYQELESRTAYPENWPVTRSKHRWII</sequence>
<dbReference type="STRING" id="5601.A0A0D2FNB7"/>
<evidence type="ECO:0000256" key="4">
    <source>
        <dbReference type="ARBA" id="ARBA00022801"/>
    </source>
</evidence>
<evidence type="ECO:0000313" key="9">
    <source>
        <dbReference type="EMBL" id="KIW69748.1"/>
    </source>
</evidence>
<dbReference type="GO" id="GO:0042586">
    <property type="term" value="F:peptide deformylase activity"/>
    <property type="evidence" value="ECO:0007669"/>
    <property type="project" value="UniProtKB-EC"/>
</dbReference>
<dbReference type="SUPFAM" id="SSF56420">
    <property type="entry name" value="Peptide deformylase"/>
    <property type="match status" value="1"/>
</dbReference>
<evidence type="ECO:0000313" key="10">
    <source>
        <dbReference type="Proteomes" id="UP000054266"/>
    </source>
</evidence>
<dbReference type="GO" id="GO:0006412">
    <property type="term" value="P:translation"/>
    <property type="evidence" value="ECO:0007669"/>
    <property type="project" value="UniProtKB-KW"/>
</dbReference>
<dbReference type="PANTHER" id="PTHR10458">
    <property type="entry name" value="PEPTIDE DEFORMYLASE"/>
    <property type="match status" value="1"/>
</dbReference>
<dbReference type="AlphaFoldDB" id="A0A0D2FNB7"/>
<keyword evidence="10" id="KW-1185">Reference proteome</keyword>
<proteinExistence type="inferred from homology"/>
<dbReference type="PRINTS" id="PR01576">
    <property type="entry name" value="PDEFORMYLASE"/>
</dbReference>
<dbReference type="GO" id="GO:0046872">
    <property type="term" value="F:metal ion binding"/>
    <property type="evidence" value="ECO:0007669"/>
    <property type="project" value="UniProtKB-KW"/>
</dbReference>
<dbReference type="InterPro" id="IPR036821">
    <property type="entry name" value="Peptide_deformylase_sf"/>
</dbReference>
<reference evidence="9 10" key="1">
    <citation type="submission" date="2015-01" db="EMBL/GenBank/DDBJ databases">
        <title>The Genome Sequence of Capronia semiimmersa CBS27337.</title>
        <authorList>
            <consortium name="The Broad Institute Genomics Platform"/>
            <person name="Cuomo C."/>
            <person name="de Hoog S."/>
            <person name="Gorbushina A."/>
            <person name="Stielow B."/>
            <person name="Teixiera M."/>
            <person name="Abouelleil A."/>
            <person name="Chapman S.B."/>
            <person name="Priest M."/>
            <person name="Young S.K."/>
            <person name="Wortman J."/>
            <person name="Nusbaum C."/>
            <person name="Birren B."/>
        </authorList>
    </citation>
    <scope>NUCLEOTIDE SEQUENCE [LARGE SCALE GENOMIC DNA]</scope>
    <source>
        <strain evidence="9 10">CBS 27337</strain>
    </source>
</reference>
<evidence type="ECO:0000256" key="3">
    <source>
        <dbReference type="ARBA" id="ARBA00022723"/>
    </source>
</evidence>
<evidence type="ECO:0000256" key="7">
    <source>
        <dbReference type="RuleBase" id="RU362111"/>
    </source>
</evidence>
<keyword evidence="3 7" id="KW-0479">Metal-binding</keyword>
<evidence type="ECO:0000256" key="8">
    <source>
        <dbReference type="SAM" id="MobiDB-lite"/>
    </source>
</evidence>
<dbReference type="NCBIfam" id="NF001159">
    <property type="entry name" value="PRK00150.1-3"/>
    <property type="match status" value="1"/>
</dbReference>
<dbReference type="CDD" id="cd00487">
    <property type="entry name" value="Pep_deformylase"/>
    <property type="match status" value="1"/>
</dbReference>
<keyword evidence="5 7" id="KW-0648">Protein biosynthesis</keyword>
<protein>
    <recommendedName>
        <fullName evidence="2 7">Peptide deformylase</fullName>
        <ecNumber evidence="2 7">3.5.1.88</ecNumber>
    </recommendedName>
</protein>
<dbReference type="Pfam" id="PF01327">
    <property type="entry name" value="Pep_deformylase"/>
    <property type="match status" value="1"/>
</dbReference>
<feature type="region of interest" description="Disordered" evidence="8">
    <location>
        <begin position="100"/>
        <end position="134"/>
    </location>
</feature>
<dbReference type="PIRSF" id="PIRSF004749">
    <property type="entry name" value="Pep_def"/>
    <property type="match status" value="1"/>
</dbReference>
<evidence type="ECO:0000256" key="1">
    <source>
        <dbReference type="ARBA" id="ARBA00010759"/>
    </source>
</evidence>
<dbReference type="PANTHER" id="PTHR10458:SF2">
    <property type="entry name" value="PEPTIDE DEFORMYLASE, MITOCHONDRIAL"/>
    <property type="match status" value="1"/>
</dbReference>
<evidence type="ECO:0000256" key="5">
    <source>
        <dbReference type="ARBA" id="ARBA00022917"/>
    </source>
</evidence>
<dbReference type="Proteomes" id="UP000054266">
    <property type="component" value="Unassembled WGS sequence"/>
</dbReference>
<dbReference type="EMBL" id="KN846958">
    <property type="protein sequence ID" value="KIW69748.1"/>
    <property type="molecule type" value="Genomic_DNA"/>
</dbReference>
<comment type="similarity">
    <text evidence="1 7">Belongs to the polypeptide deformylase family.</text>
</comment>
<organism evidence="9 10">
    <name type="scientific">Phialophora macrospora</name>
    <dbReference type="NCBI Taxonomy" id="1851006"/>
    <lineage>
        <taxon>Eukaryota</taxon>
        <taxon>Fungi</taxon>
        <taxon>Dikarya</taxon>
        <taxon>Ascomycota</taxon>
        <taxon>Pezizomycotina</taxon>
        <taxon>Eurotiomycetes</taxon>
        <taxon>Chaetothyriomycetidae</taxon>
        <taxon>Chaetothyriales</taxon>
        <taxon>Herpotrichiellaceae</taxon>
        <taxon>Phialophora</taxon>
    </lineage>
</organism>
<comment type="function">
    <text evidence="6 7">Removes the formyl group from the N-terminal Met of newly synthesized proteins.</text>
</comment>
<comment type="catalytic activity">
    <reaction evidence="7">
        <text>N-terminal N-formyl-L-methionyl-[peptide] + H2O = N-terminal L-methionyl-[peptide] + formate</text>
        <dbReference type="Rhea" id="RHEA:24420"/>
        <dbReference type="Rhea" id="RHEA-COMP:10639"/>
        <dbReference type="Rhea" id="RHEA-COMP:10640"/>
        <dbReference type="ChEBI" id="CHEBI:15377"/>
        <dbReference type="ChEBI" id="CHEBI:15740"/>
        <dbReference type="ChEBI" id="CHEBI:49298"/>
        <dbReference type="ChEBI" id="CHEBI:64731"/>
        <dbReference type="EC" id="3.5.1.88"/>
    </reaction>
</comment>
<dbReference type="EC" id="3.5.1.88" evidence="2 7"/>
<dbReference type="HAMAP" id="MF_00163">
    <property type="entry name" value="Pep_deformylase"/>
    <property type="match status" value="1"/>
</dbReference>
<evidence type="ECO:0000256" key="6">
    <source>
        <dbReference type="ARBA" id="ARBA00037114"/>
    </source>
</evidence>
<accession>A0A0D2FNB7</accession>